<name>A0A0B7H8T9_9FLAO</name>
<sequence>MEKENKKIITKGYEDILNPNSKEISDRELLENIYYHLLAIHIKIDKLGMLKYKEMGVEEPENFAEILNDSTADKVFSNYDRIPIISDSISDFKRELLESYFKVTP</sequence>
<dbReference type="EMBL" id="CDOD01000017">
    <property type="protein sequence ID" value="CEN34964.1"/>
    <property type="molecule type" value="Genomic_DNA"/>
</dbReference>
<evidence type="ECO:0000313" key="1">
    <source>
        <dbReference type="EMBL" id="CEN34964.1"/>
    </source>
</evidence>
<reference evidence="2" key="1">
    <citation type="submission" date="2015-01" db="EMBL/GenBank/DDBJ databases">
        <authorList>
            <person name="MANFREDI Pablo"/>
        </authorList>
    </citation>
    <scope>NUCLEOTIDE SEQUENCE [LARGE SCALE GENOMIC DNA]</scope>
    <source>
        <strain evidence="2">Ccyn2B</strain>
    </source>
</reference>
<proteinExistence type="predicted"/>
<dbReference type="RefSeq" id="WP_041991740.1">
    <property type="nucleotide sequence ID" value="NZ_CDOD01000017.1"/>
</dbReference>
<organism evidence="1 2">
    <name type="scientific">Capnocytophaga cynodegmi</name>
    <dbReference type="NCBI Taxonomy" id="28189"/>
    <lineage>
        <taxon>Bacteria</taxon>
        <taxon>Pseudomonadati</taxon>
        <taxon>Bacteroidota</taxon>
        <taxon>Flavobacteriia</taxon>
        <taxon>Flavobacteriales</taxon>
        <taxon>Flavobacteriaceae</taxon>
        <taxon>Capnocytophaga</taxon>
    </lineage>
</organism>
<keyword evidence="2" id="KW-1185">Reference proteome</keyword>
<dbReference type="Proteomes" id="UP000038055">
    <property type="component" value="Unassembled WGS sequence"/>
</dbReference>
<accession>A0A0B7H8T9</accession>
<dbReference type="AlphaFoldDB" id="A0A0B7H8T9"/>
<protein>
    <submittedName>
        <fullName evidence="1">Uncharacterized protein</fullName>
    </submittedName>
</protein>
<gene>
    <name evidence="1" type="ORF">CCYN2B_240034</name>
</gene>
<evidence type="ECO:0000313" key="2">
    <source>
        <dbReference type="Proteomes" id="UP000038055"/>
    </source>
</evidence>